<name>A0A397Y9A6_BRACM</name>
<dbReference type="AlphaFoldDB" id="A0A397Y9A6"/>
<evidence type="ECO:0000313" key="1">
    <source>
        <dbReference type="EMBL" id="RID49478.1"/>
    </source>
</evidence>
<proteinExistence type="predicted"/>
<evidence type="ECO:0000313" key="2">
    <source>
        <dbReference type="Proteomes" id="UP000264353"/>
    </source>
</evidence>
<reference evidence="1 2" key="1">
    <citation type="submission" date="2018-06" db="EMBL/GenBank/DDBJ databases">
        <title>WGS assembly of Brassica rapa FPsc.</title>
        <authorList>
            <person name="Bowman J."/>
            <person name="Kohchi T."/>
            <person name="Yamato K."/>
            <person name="Jenkins J."/>
            <person name="Shu S."/>
            <person name="Ishizaki K."/>
            <person name="Yamaoka S."/>
            <person name="Nishihama R."/>
            <person name="Nakamura Y."/>
            <person name="Berger F."/>
            <person name="Adam C."/>
            <person name="Aki S."/>
            <person name="Althoff F."/>
            <person name="Araki T."/>
            <person name="Arteaga-Vazquez M."/>
            <person name="Balasubrmanian S."/>
            <person name="Bauer D."/>
            <person name="Boehm C."/>
            <person name="Briginshaw L."/>
            <person name="Caballero-Perez J."/>
            <person name="Catarino B."/>
            <person name="Chen F."/>
            <person name="Chiyoda S."/>
            <person name="Chovatia M."/>
            <person name="Davies K."/>
            <person name="Delmans M."/>
            <person name="Demura T."/>
            <person name="Dierschke T."/>
            <person name="Dolan L."/>
            <person name="Dorantes-Acosta A."/>
            <person name="Eklund D."/>
            <person name="Florent S."/>
            <person name="Flores-Sandoval E."/>
            <person name="Fujiyama A."/>
            <person name="Fukuzawa H."/>
            <person name="Galik B."/>
            <person name="Grimanelli D."/>
            <person name="Grimwood J."/>
            <person name="Grossniklaus U."/>
            <person name="Hamada T."/>
            <person name="Haseloff J."/>
            <person name="Hetherington A."/>
            <person name="Higo A."/>
            <person name="Hirakawa Y."/>
            <person name="Hundley H."/>
            <person name="Ikeda Y."/>
            <person name="Inoue K."/>
            <person name="Inoue S."/>
            <person name="Ishida S."/>
            <person name="Jia Q."/>
            <person name="Kakita M."/>
            <person name="Kanazawa T."/>
            <person name="Kawai Y."/>
            <person name="Kawashima T."/>
            <person name="Kennedy M."/>
            <person name="Kinose K."/>
            <person name="Kinoshita T."/>
            <person name="Kohara Y."/>
            <person name="Koide E."/>
            <person name="Komatsu K."/>
            <person name="Kopischke S."/>
            <person name="Kubo M."/>
            <person name="Kyozuka J."/>
            <person name="Lagercrantz U."/>
            <person name="Lin S."/>
            <person name="Lindquist E."/>
            <person name="Lipzen A."/>
            <person name="Lu C."/>
            <person name="Luna E."/>
            <person name="Martienssen R."/>
            <person name="Minamino N."/>
            <person name="Mizutani M."/>
            <person name="Mizutani M."/>
            <person name="Mochizuki N."/>
            <person name="Monte I."/>
            <person name="Mosher R."/>
            <person name="Nagasaki H."/>
            <person name="Nakagami H."/>
            <person name="Naramoto S."/>
            <person name="Nishitani K."/>
            <person name="Ohtani M."/>
            <person name="Okamoto T."/>
            <person name="Okumura M."/>
            <person name="Phillips J."/>
            <person name="Pollak B."/>
            <person name="Reinders A."/>
            <person name="Roevekamp M."/>
            <person name="Sano R."/>
            <person name="Sawa S."/>
            <person name="Schmid M."/>
            <person name="Shirakawa M."/>
            <person name="Solano R."/>
            <person name="Spunde A."/>
            <person name="Suetsugu N."/>
            <person name="Sugano S."/>
            <person name="Sugiyama A."/>
            <person name="Sun R."/>
            <person name="Suzuki Y."/>
            <person name="Takenaka M."/>
            <person name="Takezawa D."/>
            <person name="Tomogane H."/>
            <person name="Tsuzuki M."/>
            <person name="Ueda T."/>
            <person name="Umeda M."/>
            <person name="Ward J."/>
            <person name="Watanabe Y."/>
            <person name="Yazaki K."/>
            <person name="Yokoyama R."/>
            <person name="Yoshitake Y."/>
            <person name="Yotsui I."/>
            <person name="Zachgo S."/>
            <person name="Schmutz J."/>
        </authorList>
    </citation>
    <scope>NUCLEOTIDE SEQUENCE [LARGE SCALE GENOMIC DNA]</scope>
    <source>
        <strain evidence="2">cv. B-3</strain>
    </source>
</reference>
<protein>
    <submittedName>
        <fullName evidence="1">Uncharacterized protein</fullName>
    </submittedName>
</protein>
<organism evidence="1 2">
    <name type="scientific">Brassica campestris</name>
    <name type="common">Field mustard</name>
    <dbReference type="NCBI Taxonomy" id="3711"/>
    <lineage>
        <taxon>Eukaryota</taxon>
        <taxon>Viridiplantae</taxon>
        <taxon>Streptophyta</taxon>
        <taxon>Embryophyta</taxon>
        <taxon>Tracheophyta</taxon>
        <taxon>Spermatophyta</taxon>
        <taxon>Magnoliopsida</taxon>
        <taxon>eudicotyledons</taxon>
        <taxon>Gunneridae</taxon>
        <taxon>Pentapetalae</taxon>
        <taxon>rosids</taxon>
        <taxon>malvids</taxon>
        <taxon>Brassicales</taxon>
        <taxon>Brassicaceae</taxon>
        <taxon>Brassiceae</taxon>
        <taxon>Brassica</taxon>
    </lineage>
</organism>
<gene>
    <name evidence="1" type="ORF">BRARA_H00277</name>
</gene>
<dbReference type="EMBL" id="CM010635">
    <property type="protein sequence ID" value="RID49478.1"/>
    <property type="molecule type" value="Genomic_DNA"/>
</dbReference>
<dbReference type="Proteomes" id="UP000264353">
    <property type="component" value="Chromosome A8"/>
</dbReference>
<sequence>MFSFSFLKARRDLESIPKVYTLLKIDLSAFL</sequence>
<accession>A0A397Y9A6</accession>